<dbReference type="Gene3D" id="1.10.10.60">
    <property type="entry name" value="Homeodomain-like"/>
    <property type="match status" value="1"/>
</dbReference>
<dbReference type="AlphaFoldDB" id="A0A1D1UNA1"/>
<dbReference type="InterPro" id="IPR001356">
    <property type="entry name" value="HD"/>
</dbReference>
<evidence type="ECO:0000256" key="2">
    <source>
        <dbReference type="ARBA" id="ARBA00023125"/>
    </source>
</evidence>
<evidence type="ECO:0000313" key="9">
    <source>
        <dbReference type="EMBL" id="GAU87648.1"/>
    </source>
</evidence>
<dbReference type="EMBL" id="BDGG01000001">
    <property type="protein sequence ID" value="GAU87648.1"/>
    <property type="molecule type" value="Genomic_DNA"/>
</dbReference>
<dbReference type="InterPro" id="IPR009057">
    <property type="entry name" value="Homeodomain-like_sf"/>
</dbReference>
<dbReference type="GO" id="GO:0000981">
    <property type="term" value="F:DNA-binding transcription factor activity, RNA polymerase II-specific"/>
    <property type="evidence" value="ECO:0007669"/>
    <property type="project" value="InterPro"/>
</dbReference>
<evidence type="ECO:0000256" key="3">
    <source>
        <dbReference type="ARBA" id="ARBA00023155"/>
    </source>
</evidence>
<protein>
    <recommendedName>
        <fullName evidence="8">Homeobox domain-containing protein</fullName>
    </recommendedName>
</protein>
<feature type="region of interest" description="Disordered" evidence="7">
    <location>
        <begin position="159"/>
        <end position="194"/>
    </location>
</feature>
<dbReference type="InterPro" id="IPR050848">
    <property type="entry name" value="Homeobox_TF"/>
</dbReference>
<feature type="domain" description="Homeobox" evidence="8">
    <location>
        <begin position="91"/>
        <end position="151"/>
    </location>
</feature>
<dbReference type="InterPro" id="IPR017970">
    <property type="entry name" value="Homeobox_CS"/>
</dbReference>
<dbReference type="Proteomes" id="UP000186922">
    <property type="component" value="Unassembled WGS sequence"/>
</dbReference>
<dbReference type="CDD" id="cd00086">
    <property type="entry name" value="homeodomain"/>
    <property type="match status" value="1"/>
</dbReference>
<evidence type="ECO:0000313" key="10">
    <source>
        <dbReference type="Proteomes" id="UP000186922"/>
    </source>
</evidence>
<dbReference type="PANTHER" id="PTHR24333">
    <property type="entry name" value="HOMEO BOX HB9 LIKE A-RELATED"/>
    <property type="match status" value="1"/>
</dbReference>
<dbReference type="PRINTS" id="PR00031">
    <property type="entry name" value="HTHREPRESSR"/>
</dbReference>
<keyword evidence="2 5" id="KW-0238">DNA-binding</keyword>
<dbReference type="PROSITE" id="PS00027">
    <property type="entry name" value="HOMEOBOX_1"/>
    <property type="match status" value="1"/>
</dbReference>
<dbReference type="Pfam" id="PF00046">
    <property type="entry name" value="Homeodomain"/>
    <property type="match status" value="1"/>
</dbReference>
<keyword evidence="10" id="KW-1185">Reference proteome</keyword>
<name>A0A1D1UNA1_RAMVA</name>
<accession>A0A1D1UNA1</accession>
<dbReference type="SMART" id="SM00389">
    <property type="entry name" value="HOX"/>
    <property type="match status" value="1"/>
</dbReference>
<dbReference type="PANTHER" id="PTHR24333:SF11">
    <property type="entry name" value="HOMEOBOX PROTEIN BARH-LIKE 1B"/>
    <property type="match status" value="1"/>
</dbReference>
<evidence type="ECO:0000256" key="7">
    <source>
        <dbReference type="SAM" id="MobiDB-lite"/>
    </source>
</evidence>
<evidence type="ECO:0000256" key="5">
    <source>
        <dbReference type="PROSITE-ProRule" id="PRU00108"/>
    </source>
</evidence>
<evidence type="ECO:0000256" key="4">
    <source>
        <dbReference type="ARBA" id="ARBA00023242"/>
    </source>
</evidence>
<dbReference type="SUPFAM" id="SSF46689">
    <property type="entry name" value="Homeodomain-like"/>
    <property type="match status" value="1"/>
</dbReference>
<dbReference type="GO" id="GO:0005634">
    <property type="term" value="C:nucleus"/>
    <property type="evidence" value="ECO:0007669"/>
    <property type="project" value="UniProtKB-SubCell"/>
</dbReference>
<dbReference type="PROSITE" id="PS50071">
    <property type="entry name" value="HOMEOBOX_2"/>
    <property type="match status" value="1"/>
</dbReference>
<comment type="subcellular location">
    <subcellularLocation>
        <location evidence="1 5 6">Nucleus</location>
    </subcellularLocation>
</comment>
<evidence type="ECO:0000256" key="6">
    <source>
        <dbReference type="RuleBase" id="RU000682"/>
    </source>
</evidence>
<dbReference type="InterPro" id="IPR020479">
    <property type="entry name" value="HD_metazoa"/>
</dbReference>
<evidence type="ECO:0000256" key="1">
    <source>
        <dbReference type="ARBA" id="ARBA00004123"/>
    </source>
</evidence>
<gene>
    <name evidence="9" type="primary">RvY_00463-1</name>
    <name evidence="9" type="synonym">RvY_00463.1</name>
    <name evidence="9" type="ORF">RvY_00463</name>
</gene>
<reference evidence="9 10" key="1">
    <citation type="journal article" date="2016" name="Nat. Commun.">
        <title>Extremotolerant tardigrade genome and improved radiotolerance of human cultured cells by tardigrade-unique protein.</title>
        <authorList>
            <person name="Hashimoto T."/>
            <person name="Horikawa D.D."/>
            <person name="Saito Y."/>
            <person name="Kuwahara H."/>
            <person name="Kozuka-Hata H."/>
            <person name="Shin-I T."/>
            <person name="Minakuchi Y."/>
            <person name="Ohishi K."/>
            <person name="Motoyama A."/>
            <person name="Aizu T."/>
            <person name="Enomoto A."/>
            <person name="Kondo K."/>
            <person name="Tanaka S."/>
            <person name="Hara Y."/>
            <person name="Koshikawa S."/>
            <person name="Sagara H."/>
            <person name="Miura T."/>
            <person name="Yokobori S."/>
            <person name="Miyagawa K."/>
            <person name="Suzuki Y."/>
            <person name="Kubo T."/>
            <person name="Oyama M."/>
            <person name="Kohara Y."/>
            <person name="Fujiyama A."/>
            <person name="Arakawa K."/>
            <person name="Katayama T."/>
            <person name="Toyoda A."/>
            <person name="Kunieda T."/>
        </authorList>
    </citation>
    <scope>NUCLEOTIDE SEQUENCE [LARGE SCALE GENOMIC DNA]</scope>
    <source>
        <strain evidence="9 10">YOKOZUNA-1</strain>
    </source>
</reference>
<comment type="caution">
    <text evidence="9">The sequence shown here is derived from an EMBL/GenBank/DDBJ whole genome shotgun (WGS) entry which is preliminary data.</text>
</comment>
<sequence>MPFQSFTIAEILKPNSSGDNGTELPSVGVKSHSHARDHFFPAYSSSVLFWNKPILSSMSNTERNAIPKSSAVDRPSKSSSSKTAHVESSSSKRRRSRTVFSDAQLVYLEERFTINKYLTTPDRTKVARSLGLTQLQIKTWYQNRRMRWKKAILRNDGHSAGGLSSCLQKNKGRPRKAEVRTRIPDATPPGDSER</sequence>
<dbReference type="PRINTS" id="PR00024">
    <property type="entry name" value="HOMEOBOX"/>
</dbReference>
<evidence type="ECO:0000259" key="8">
    <source>
        <dbReference type="PROSITE" id="PS50071"/>
    </source>
</evidence>
<keyword evidence="3 5" id="KW-0371">Homeobox</keyword>
<feature type="region of interest" description="Disordered" evidence="7">
    <location>
        <begin position="62"/>
        <end position="95"/>
    </location>
</feature>
<dbReference type="STRING" id="947166.A0A1D1UNA1"/>
<feature type="compositionally biased region" description="Polar residues" evidence="7">
    <location>
        <begin position="77"/>
        <end position="87"/>
    </location>
</feature>
<keyword evidence="4 5" id="KW-0539">Nucleus</keyword>
<dbReference type="OrthoDB" id="6159439at2759"/>
<proteinExistence type="predicted"/>
<dbReference type="GO" id="GO:0003677">
    <property type="term" value="F:DNA binding"/>
    <property type="evidence" value="ECO:0007669"/>
    <property type="project" value="UniProtKB-UniRule"/>
</dbReference>
<dbReference type="InterPro" id="IPR000047">
    <property type="entry name" value="HTH_motif"/>
</dbReference>
<feature type="DNA-binding region" description="Homeobox" evidence="5">
    <location>
        <begin position="93"/>
        <end position="152"/>
    </location>
</feature>
<organism evidence="9 10">
    <name type="scientific">Ramazzottius varieornatus</name>
    <name type="common">Water bear</name>
    <name type="synonym">Tardigrade</name>
    <dbReference type="NCBI Taxonomy" id="947166"/>
    <lineage>
        <taxon>Eukaryota</taxon>
        <taxon>Metazoa</taxon>
        <taxon>Ecdysozoa</taxon>
        <taxon>Tardigrada</taxon>
        <taxon>Eutardigrada</taxon>
        <taxon>Parachela</taxon>
        <taxon>Hypsibioidea</taxon>
        <taxon>Ramazzottiidae</taxon>
        <taxon>Ramazzottius</taxon>
    </lineage>
</organism>